<evidence type="ECO:0000313" key="3">
    <source>
        <dbReference type="Proteomes" id="UP000256845"/>
    </source>
</evidence>
<dbReference type="AlphaFoldDB" id="A0A3D9HVV1"/>
<protein>
    <submittedName>
        <fullName evidence="2">Uncharacterized protein</fullName>
    </submittedName>
</protein>
<dbReference type="Proteomes" id="UP000256845">
    <property type="component" value="Unassembled WGS sequence"/>
</dbReference>
<reference evidence="2 3" key="1">
    <citation type="submission" date="2018-07" db="EMBL/GenBank/DDBJ databases">
        <title>Genomic Encyclopedia of Type Strains, Phase III (KMG-III): the genomes of soil and plant-associated and newly described type strains.</title>
        <authorList>
            <person name="Whitman W."/>
        </authorList>
    </citation>
    <scope>NUCLEOTIDE SEQUENCE [LARGE SCALE GENOMIC DNA]</scope>
    <source>
        <strain evidence="2 3">CECT 8488</strain>
    </source>
</reference>
<comment type="caution">
    <text evidence="2">The sequence shown here is derived from an EMBL/GenBank/DDBJ whole genome shotgun (WGS) entry which is preliminary data.</text>
</comment>
<keyword evidence="1" id="KW-0732">Signal</keyword>
<name>A0A3D9HVV1_9PROT</name>
<keyword evidence="3" id="KW-1185">Reference proteome</keyword>
<dbReference type="OrthoDB" id="7678101at2"/>
<feature type="chain" id="PRO_5017724503" evidence="1">
    <location>
        <begin position="28"/>
        <end position="132"/>
    </location>
</feature>
<dbReference type="EMBL" id="QRDW01000001">
    <property type="protein sequence ID" value="RED53618.1"/>
    <property type="molecule type" value="Genomic_DNA"/>
</dbReference>
<dbReference type="RefSeq" id="WP_115934741.1">
    <property type="nucleotide sequence ID" value="NZ_QRDW01000001.1"/>
</dbReference>
<accession>A0A3D9HVV1</accession>
<sequence>MSKLKTGFRAGAIAFGMLALSSGFAAANDFMNAKEIQTLMAGNSISGVHKGTPYKQNNHADGIAVVWMKGDKVRNIPWHVNDKDQYCEDWGEWGVICFNFMKLPDDKIKSVRTDGVEGVANWHKGFIDLNHE</sequence>
<evidence type="ECO:0000313" key="2">
    <source>
        <dbReference type="EMBL" id="RED53618.1"/>
    </source>
</evidence>
<proteinExistence type="predicted"/>
<feature type="signal peptide" evidence="1">
    <location>
        <begin position="1"/>
        <end position="27"/>
    </location>
</feature>
<evidence type="ECO:0000256" key="1">
    <source>
        <dbReference type="SAM" id="SignalP"/>
    </source>
</evidence>
<organism evidence="2 3">
    <name type="scientific">Aestuariispira insulae</name>
    <dbReference type="NCBI Taxonomy" id="1461337"/>
    <lineage>
        <taxon>Bacteria</taxon>
        <taxon>Pseudomonadati</taxon>
        <taxon>Pseudomonadota</taxon>
        <taxon>Alphaproteobacteria</taxon>
        <taxon>Rhodospirillales</taxon>
        <taxon>Kiloniellaceae</taxon>
        <taxon>Aestuariispira</taxon>
    </lineage>
</organism>
<gene>
    <name evidence="2" type="ORF">DFP90_101409</name>
</gene>